<feature type="signal peptide" evidence="1">
    <location>
        <begin position="1"/>
        <end position="22"/>
    </location>
</feature>
<dbReference type="PROSITE" id="PS51257">
    <property type="entry name" value="PROKAR_LIPOPROTEIN"/>
    <property type="match status" value="1"/>
</dbReference>
<dbReference type="SUPFAM" id="SSF54427">
    <property type="entry name" value="NTF2-like"/>
    <property type="match status" value="1"/>
</dbReference>
<evidence type="ECO:0000313" key="3">
    <source>
        <dbReference type="Proteomes" id="UP001589834"/>
    </source>
</evidence>
<dbReference type="InterPro" id="IPR032710">
    <property type="entry name" value="NTF2-like_dom_sf"/>
</dbReference>
<feature type="chain" id="PRO_5046594600" description="Nuclear transport factor 2 family protein" evidence="1">
    <location>
        <begin position="23"/>
        <end position="138"/>
    </location>
</feature>
<evidence type="ECO:0008006" key="4">
    <source>
        <dbReference type="Google" id="ProtNLM"/>
    </source>
</evidence>
<organism evidence="2 3">
    <name type="scientific">Ottowia pentelensis</name>
    <dbReference type="NCBI Taxonomy" id="511108"/>
    <lineage>
        <taxon>Bacteria</taxon>
        <taxon>Pseudomonadati</taxon>
        <taxon>Pseudomonadota</taxon>
        <taxon>Betaproteobacteria</taxon>
        <taxon>Burkholderiales</taxon>
        <taxon>Comamonadaceae</taxon>
        <taxon>Ottowia</taxon>
    </lineage>
</organism>
<dbReference type="Proteomes" id="UP001589834">
    <property type="component" value="Unassembled WGS sequence"/>
</dbReference>
<name>A0ABV6PR21_9BURK</name>
<sequence length="138" mass="15401">MKPSLSSVARRAALAAAVLALAGCAGLQPQTTEQIVQQRAQQRWDALVAGDFAKAWTYSTPSFRQRVKQNDYRDQFGRAGQWTAAKVESVTCKAERCTAQVSLTARLLFPGFKNQLTTGEVPEIWVRDDGQWWYLPPL</sequence>
<evidence type="ECO:0000256" key="1">
    <source>
        <dbReference type="SAM" id="SignalP"/>
    </source>
</evidence>
<gene>
    <name evidence="2" type="ORF">ACFFGG_06965</name>
</gene>
<keyword evidence="3" id="KW-1185">Reference proteome</keyword>
<comment type="caution">
    <text evidence="2">The sequence shown here is derived from an EMBL/GenBank/DDBJ whole genome shotgun (WGS) entry which is preliminary data.</text>
</comment>
<dbReference type="EMBL" id="JBHLTN010000014">
    <property type="protein sequence ID" value="MFC0592292.1"/>
    <property type="molecule type" value="Genomic_DNA"/>
</dbReference>
<reference evidence="2 3" key="1">
    <citation type="submission" date="2024-09" db="EMBL/GenBank/DDBJ databases">
        <authorList>
            <person name="Sun Q."/>
            <person name="Mori K."/>
        </authorList>
    </citation>
    <scope>NUCLEOTIDE SEQUENCE [LARGE SCALE GENOMIC DNA]</scope>
    <source>
        <strain evidence="2 3">NCAIM B.02336</strain>
    </source>
</reference>
<proteinExistence type="predicted"/>
<accession>A0ABV6PR21</accession>
<dbReference type="RefSeq" id="WP_377481451.1">
    <property type="nucleotide sequence ID" value="NZ_JBHLTN010000014.1"/>
</dbReference>
<evidence type="ECO:0000313" key="2">
    <source>
        <dbReference type="EMBL" id="MFC0592292.1"/>
    </source>
</evidence>
<protein>
    <recommendedName>
        <fullName evidence="4">Nuclear transport factor 2 family protein</fullName>
    </recommendedName>
</protein>
<keyword evidence="1" id="KW-0732">Signal</keyword>